<dbReference type="InterPro" id="IPR020103">
    <property type="entry name" value="PsdUridine_synth_cat_dom_sf"/>
</dbReference>
<evidence type="ECO:0000256" key="3">
    <source>
        <dbReference type="PROSITE-ProRule" id="PRU00182"/>
    </source>
</evidence>
<comment type="caution">
    <text evidence="6">The sequence shown here is derived from an EMBL/GenBank/DDBJ whole genome shotgun (WGS) entry which is preliminary data.</text>
</comment>
<dbReference type="AlphaFoldDB" id="A0A9D1PGU2"/>
<dbReference type="NCBIfam" id="TIGR00093">
    <property type="entry name" value="pseudouridine synthase"/>
    <property type="match status" value="1"/>
</dbReference>
<dbReference type="Gene3D" id="3.30.70.1560">
    <property type="entry name" value="Alpha-L RNA-binding motif"/>
    <property type="match status" value="1"/>
</dbReference>
<name>A0A9D1PGU2_9FIRM</name>
<organism evidence="6 7">
    <name type="scientific">Candidatus Butyricicoccus avistercoris</name>
    <dbReference type="NCBI Taxonomy" id="2838518"/>
    <lineage>
        <taxon>Bacteria</taxon>
        <taxon>Bacillati</taxon>
        <taxon>Bacillota</taxon>
        <taxon>Clostridia</taxon>
        <taxon>Eubacteriales</taxon>
        <taxon>Butyricicoccaceae</taxon>
        <taxon>Butyricicoccus</taxon>
    </lineage>
</organism>
<dbReference type="PANTHER" id="PTHR47683">
    <property type="entry name" value="PSEUDOURIDINE SYNTHASE FAMILY PROTEIN-RELATED"/>
    <property type="match status" value="1"/>
</dbReference>
<reference evidence="6" key="2">
    <citation type="submission" date="2021-04" db="EMBL/GenBank/DDBJ databases">
        <authorList>
            <person name="Gilroy R."/>
        </authorList>
    </citation>
    <scope>NUCLEOTIDE SEQUENCE</scope>
    <source>
        <strain evidence="6">CHK193-4272</strain>
    </source>
</reference>
<proteinExistence type="inferred from homology"/>
<dbReference type="InterPro" id="IPR020094">
    <property type="entry name" value="TruA/RsuA/RluB/E/F_N"/>
</dbReference>
<dbReference type="GO" id="GO:0000455">
    <property type="term" value="P:enzyme-directed rRNA pseudouridine synthesis"/>
    <property type="evidence" value="ECO:0007669"/>
    <property type="project" value="UniProtKB-ARBA"/>
</dbReference>
<dbReference type="InterPro" id="IPR018496">
    <property type="entry name" value="PsdUridine_synth_RsuA/RluB_CS"/>
</dbReference>
<sequence>MKERVQKIIAQSGLCSRRTAESWITEGKVTINGRKATIGAHADPTRDHICVDGKPLHGKEQKRYLMLYKPRGFVTTMKDERGRKNVSQLVKKCSCRVYPVGRLDVDSEGLLIMTNDGELTHKLTHPSHEITKTYTVTVRGNLENIPSLAEPMDIDGYMIKPATVFILNQKENQARLEIRIHEGRNRQIRKMCEKCGFTVHRLKRLSVGNLQLDSSLPVGKWRELTQSEISYLRSL</sequence>
<dbReference type="SUPFAM" id="SSF55174">
    <property type="entry name" value="Alpha-L RNA-binding motif"/>
    <property type="match status" value="1"/>
</dbReference>
<dbReference type="SUPFAM" id="SSF55120">
    <property type="entry name" value="Pseudouridine synthase"/>
    <property type="match status" value="1"/>
</dbReference>
<dbReference type="Gene3D" id="3.10.290.10">
    <property type="entry name" value="RNA-binding S4 domain"/>
    <property type="match status" value="1"/>
</dbReference>
<dbReference type="GO" id="GO:0120159">
    <property type="term" value="F:rRNA pseudouridine synthase activity"/>
    <property type="evidence" value="ECO:0007669"/>
    <property type="project" value="UniProtKB-ARBA"/>
</dbReference>
<protein>
    <recommendedName>
        <fullName evidence="4">Pseudouridine synthase</fullName>
        <ecNumber evidence="4">5.4.99.-</ecNumber>
    </recommendedName>
</protein>
<evidence type="ECO:0000256" key="2">
    <source>
        <dbReference type="ARBA" id="ARBA00023235"/>
    </source>
</evidence>
<evidence type="ECO:0000313" key="6">
    <source>
        <dbReference type="EMBL" id="HIV61269.1"/>
    </source>
</evidence>
<evidence type="ECO:0000256" key="1">
    <source>
        <dbReference type="ARBA" id="ARBA00008348"/>
    </source>
</evidence>
<keyword evidence="3" id="KW-0694">RNA-binding</keyword>
<evidence type="ECO:0000259" key="5">
    <source>
        <dbReference type="SMART" id="SM00363"/>
    </source>
</evidence>
<dbReference type="GO" id="GO:0003723">
    <property type="term" value="F:RNA binding"/>
    <property type="evidence" value="ECO:0007669"/>
    <property type="project" value="UniProtKB-KW"/>
</dbReference>
<dbReference type="EMBL" id="DXIE01000003">
    <property type="protein sequence ID" value="HIV61269.1"/>
    <property type="molecule type" value="Genomic_DNA"/>
</dbReference>
<dbReference type="Gene3D" id="3.30.70.580">
    <property type="entry name" value="Pseudouridine synthase I, catalytic domain, N-terminal subdomain"/>
    <property type="match status" value="1"/>
</dbReference>
<accession>A0A9D1PGU2</accession>
<dbReference type="CDD" id="cd00165">
    <property type="entry name" value="S4"/>
    <property type="match status" value="1"/>
</dbReference>
<dbReference type="InterPro" id="IPR050343">
    <property type="entry name" value="RsuA_PseudoU_synthase"/>
</dbReference>
<dbReference type="FunFam" id="3.10.290.10:FF:000003">
    <property type="entry name" value="Pseudouridine synthase"/>
    <property type="match status" value="1"/>
</dbReference>
<dbReference type="InterPro" id="IPR042092">
    <property type="entry name" value="PsdUridine_s_RsuA/RluB/E/F_cat"/>
</dbReference>
<dbReference type="PANTHER" id="PTHR47683:SF2">
    <property type="entry name" value="RNA-BINDING S4 DOMAIN-CONTAINING PROTEIN"/>
    <property type="match status" value="1"/>
</dbReference>
<dbReference type="CDD" id="cd02870">
    <property type="entry name" value="PseudoU_synth_RsuA_like"/>
    <property type="match status" value="1"/>
</dbReference>
<dbReference type="InterPro" id="IPR036986">
    <property type="entry name" value="S4_RNA-bd_sf"/>
</dbReference>
<dbReference type="InterPro" id="IPR000748">
    <property type="entry name" value="PsdUridine_synth_RsuA/RluB/E/F"/>
</dbReference>
<feature type="domain" description="RNA-binding S4" evidence="5">
    <location>
        <begin position="3"/>
        <end position="64"/>
    </location>
</feature>
<evidence type="ECO:0000256" key="4">
    <source>
        <dbReference type="RuleBase" id="RU003887"/>
    </source>
</evidence>
<dbReference type="Pfam" id="PF00849">
    <property type="entry name" value="PseudoU_synth_2"/>
    <property type="match status" value="1"/>
</dbReference>
<comment type="similarity">
    <text evidence="1 4">Belongs to the pseudouridine synthase RsuA family.</text>
</comment>
<keyword evidence="2 4" id="KW-0413">Isomerase</keyword>
<reference evidence="6" key="1">
    <citation type="journal article" date="2021" name="PeerJ">
        <title>Extensive microbial diversity within the chicken gut microbiome revealed by metagenomics and culture.</title>
        <authorList>
            <person name="Gilroy R."/>
            <person name="Ravi A."/>
            <person name="Getino M."/>
            <person name="Pursley I."/>
            <person name="Horton D.L."/>
            <person name="Alikhan N.F."/>
            <person name="Baker D."/>
            <person name="Gharbi K."/>
            <person name="Hall N."/>
            <person name="Watson M."/>
            <person name="Adriaenssens E.M."/>
            <person name="Foster-Nyarko E."/>
            <person name="Jarju S."/>
            <person name="Secka A."/>
            <person name="Antonio M."/>
            <person name="Oren A."/>
            <person name="Chaudhuri R.R."/>
            <person name="La Ragione R."/>
            <person name="Hildebrand F."/>
            <person name="Pallen M.J."/>
        </authorList>
    </citation>
    <scope>NUCLEOTIDE SEQUENCE</scope>
    <source>
        <strain evidence="6">CHK193-4272</strain>
    </source>
</reference>
<dbReference type="InterPro" id="IPR002942">
    <property type="entry name" value="S4_RNA-bd"/>
</dbReference>
<dbReference type="EC" id="5.4.99.-" evidence="4"/>
<dbReference type="PROSITE" id="PS50889">
    <property type="entry name" value="S4"/>
    <property type="match status" value="1"/>
</dbReference>
<dbReference type="SMART" id="SM00363">
    <property type="entry name" value="S4"/>
    <property type="match status" value="1"/>
</dbReference>
<dbReference type="Pfam" id="PF01479">
    <property type="entry name" value="S4"/>
    <property type="match status" value="1"/>
</dbReference>
<gene>
    <name evidence="6" type="ORF">H9746_00215</name>
</gene>
<dbReference type="Proteomes" id="UP000886808">
    <property type="component" value="Unassembled WGS sequence"/>
</dbReference>
<evidence type="ECO:0000313" key="7">
    <source>
        <dbReference type="Proteomes" id="UP000886808"/>
    </source>
</evidence>
<dbReference type="InterPro" id="IPR006145">
    <property type="entry name" value="PsdUridine_synth_RsuA/RluA"/>
</dbReference>
<dbReference type="PROSITE" id="PS01149">
    <property type="entry name" value="PSI_RSU"/>
    <property type="match status" value="1"/>
</dbReference>